<evidence type="ECO:0000259" key="4">
    <source>
        <dbReference type="PROSITE" id="PS50893"/>
    </source>
</evidence>
<dbReference type="GO" id="GO:0005524">
    <property type="term" value="F:ATP binding"/>
    <property type="evidence" value="ECO:0007669"/>
    <property type="project" value="UniProtKB-KW"/>
</dbReference>
<feature type="domain" description="ABC transporter" evidence="4">
    <location>
        <begin position="2"/>
        <end position="246"/>
    </location>
</feature>
<evidence type="ECO:0000256" key="2">
    <source>
        <dbReference type="ARBA" id="ARBA00022741"/>
    </source>
</evidence>
<dbReference type="InterPro" id="IPR010230">
    <property type="entry name" value="FeS-cluster_ATPase_SufC"/>
</dbReference>
<organism evidence="5 6">
    <name type="scientific">Sporomusa ovata</name>
    <dbReference type="NCBI Taxonomy" id="2378"/>
    <lineage>
        <taxon>Bacteria</taxon>
        <taxon>Bacillati</taxon>
        <taxon>Bacillota</taxon>
        <taxon>Negativicutes</taxon>
        <taxon>Selenomonadales</taxon>
        <taxon>Sporomusaceae</taxon>
        <taxon>Sporomusa</taxon>
    </lineage>
</organism>
<evidence type="ECO:0000313" key="6">
    <source>
        <dbReference type="Proteomes" id="UP000049855"/>
    </source>
</evidence>
<dbReference type="InterPro" id="IPR027417">
    <property type="entry name" value="P-loop_NTPase"/>
</dbReference>
<dbReference type="Pfam" id="PF00005">
    <property type="entry name" value="ABC_tran"/>
    <property type="match status" value="1"/>
</dbReference>
<dbReference type="AlphaFoldDB" id="A0A0U1KYS7"/>
<name>A0A0U1KYS7_9FIRM</name>
<dbReference type="PANTHER" id="PTHR43204">
    <property type="entry name" value="ABC TRANSPORTER I FAMILY MEMBER 6, CHLOROPLASTIC"/>
    <property type="match status" value="1"/>
</dbReference>
<accession>A0A0U1KYS7</accession>
<reference evidence="6" key="1">
    <citation type="submission" date="2015-03" db="EMBL/GenBank/DDBJ databases">
        <authorList>
            <person name="Nijsse Bart"/>
        </authorList>
    </citation>
    <scope>NUCLEOTIDE SEQUENCE [LARGE SCALE GENOMIC DNA]</scope>
</reference>
<dbReference type="EMBL" id="CTRP01000010">
    <property type="protein sequence ID" value="CQR72435.1"/>
    <property type="molecule type" value="Genomic_DNA"/>
</dbReference>
<evidence type="ECO:0000313" key="5">
    <source>
        <dbReference type="EMBL" id="CQR72435.1"/>
    </source>
</evidence>
<dbReference type="GO" id="GO:0016887">
    <property type="term" value="F:ATP hydrolysis activity"/>
    <property type="evidence" value="ECO:0007669"/>
    <property type="project" value="InterPro"/>
</dbReference>
<proteinExistence type="inferred from homology"/>
<evidence type="ECO:0000256" key="3">
    <source>
        <dbReference type="ARBA" id="ARBA00022840"/>
    </source>
</evidence>
<dbReference type="SMART" id="SM00382">
    <property type="entry name" value="AAA"/>
    <property type="match status" value="1"/>
</dbReference>
<dbReference type="Gene3D" id="3.40.50.300">
    <property type="entry name" value="P-loop containing nucleotide triphosphate hydrolases"/>
    <property type="match status" value="1"/>
</dbReference>
<dbReference type="RefSeq" id="WP_021167148.1">
    <property type="nucleotide sequence ID" value="NZ_CTRP01000010.1"/>
</dbReference>
<dbReference type="PROSITE" id="PS50893">
    <property type="entry name" value="ABC_TRANSPORTER_2"/>
    <property type="match status" value="1"/>
</dbReference>
<keyword evidence="2" id="KW-0547">Nucleotide-binding</keyword>
<dbReference type="SUPFAM" id="SSF52540">
    <property type="entry name" value="P-loop containing nucleoside triphosphate hydrolases"/>
    <property type="match status" value="1"/>
</dbReference>
<gene>
    <name evidence="5" type="ORF">SpAn4DRAFT_2895</name>
</gene>
<evidence type="ECO:0000256" key="1">
    <source>
        <dbReference type="ARBA" id="ARBA00006216"/>
    </source>
</evidence>
<keyword evidence="3" id="KW-0067">ATP-binding</keyword>
<dbReference type="InterPro" id="IPR003439">
    <property type="entry name" value="ABC_transporter-like_ATP-bd"/>
</dbReference>
<comment type="similarity">
    <text evidence="1">Belongs to the ABC transporter superfamily. Ycf16 family.</text>
</comment>
<sequence length="255" mass="28105">MLKLENLSVAVNNRPILHDVNLHIKQGEVHVLFGPNGTGKSTLIGAIMGFARYTITAGKIYFKGQDITNLPIDERARRGIGIMIQRPPTLRGLSVREMVNICGKNQADVEILAGKTNMLEFLDRGVNEGFSGGELKRSELLQLMAQQPELLMLDEPESGVDIENIAVVGQAANYILERGTRKNGQTIKKRRLDRLKSGLIITHTGHILDYVPADMAHVMYQGTLSCSGNPQEMLACIHDKGYEECINCALEGVKI</sequence>
<protein>
    <submittedName>
        <fullName evidence="5">Iron-sulfur cluster assembly ATPase protein SufC</fullName>
    </submittedName>
</protein>
<dbReference type="CDD" id="cd03217">
    <property type="entry name" value="ABC_FeS_Assembly"/>
    <property type="match status" value="1"/>
</dbReference>
<keyword evidence="6" id="KW-1185">Reference proteome</keyword>
<dbReference type="PANTHER" id="PTHR43204:SF1">
    <property type="entry name" value="ABC TRANSPORTER I FAMILY MEMBER 6, CHLOROPLASTIC"/>
    <property type="match status" value="1"/>
</dbReference>
<dbReference type="InterPro" id="IPR003593">
    <property type="entry name" value="AAA+_ATPase"/>
</dbReference>
<dbReference type="Proteomes" id="UP000049855">
    <property type="component" value="Unassembled WGS sequence"/>
</dbReference>